<dbReference type="EMBL" id="CAJOBI010323101">
    <property type="protein sequence ID" value="CAF5187976.1"/>
    <property type="molecule type" value="Genomic_DNA"/>
</dbReference>
<evidence type="ECO:0000313" key="2">
    <source>
        <dbReference type="Proteomes" id="UP000676336"/>
    </source>
</evidence>
<accession>A0A8S3HV99</accession>
<comment type="caution">
    <text evidence="1">The sequence shown here is derived from an EMBL/GenBank/DDBJ whole genome shotgun (WGS) entry which is preliminary data.</text>
</comment>
<organism evidence="1 2">
    <name type="scientific">Rotaria magnacalcarata</name>
    <dbReference type="NCBI Taxonomy" id="392030"/>
    <lineage>
        <taxon>Eukaryota</taxon>
        <taxon>Metazoa</taxon>
        <taxon>Spiralia</taxon>
        <taxon>Gnathifera</taxon>
        <taxon>Rotifera</taxon>
        <taxon>Eurotatoria</taxon>
        <taxon>Bdelloidea</taxon>
        <taxon>Philodinida</taxon>
        <taxon>Philodinidae</taxon>
        <taxon>Rotaria</taxon>
    </lineage>
</organism>
<reference evidence="1" key="1">
    <citation type="submission" date="2021-02" db="EMBL/GenBank/DDBJ databases">
        <authorList>
            <person name="Nowell W R."/>
        </authorList>
    </citation>
    <scope>NUCLEOTIDE SEQUENCE</scope>
</reference>
<name>A0A8S3HV99_9BILA</name>
<gene>
    <name evidence="1" type="ORF">SMN809_LOCUS71186</name>
</gene>
<dbReference type="Proteomes" id="UP000676336">
    <property type="component" value="Unassembled WGS sequence"/>
</dbReference>
<sequence length="124" mass="14999">MVRPSFIREIPKVTKFNLYRPLIKTVSGRLFFDNGENRAGIHQCGRKQINRKFAIDDLASIHQREFHIINYNATFEERFIKLYENLSQIYYYQAKSTHWKAYLRKPKHFIDAFDEISTRKFHNI</sequence>
<evidence type="ECO:0000313" key="1">
    <source>
        <dbReference type="EMBL" id="CAF5187976.1"/>
    </source>
</evidence>
<dbReference type="AlphaFoldDB" id="A0A8S3HV99"/>
<protein>
    <submittedName>
        <fullName evidence="1">Uncharacterized protein</fullName>
    </submittedName>
</protein>
<proteinExistence type="predicted"/>